<dbReference type="Proteomes" id="UP000027222">
    <property type="component" value="Unassembled WGS sequence"/>
</dbReference>
<accession>A0A067TEX4</accession>
<reference evidence="3" key="1">
    <citation type="journal article" date="2014" name="Proc. Natl. Acad. Sci. U.S.A.">
        <title>Extensive sampling of basidiomycete genomes demonstrates inadequacy of the white-rot/brown-rot paradigm for wood decay fungi.</title>
        <authorList>
            <person name="Riley R."/>
            <person name="Salamov A.A."/>
            <person name="Brown D.W."/>
            <person name="Nagy L.G."/>
            <person name="Floudas D."/>
            <person name="Held B.W."/>
            <person name="Levasseur A."/>
            <person name="Lombard V."/>
            <person name="Morin E."/>
            <person name="Otillar R."/>
            <person name="Lindquist E.A."/>
            <person name="Sun H."/>
            <person name="LaButti K.M."/>
            <person name="Schmutz J."/>
            <person name="Jabbour D."/>
            <person name="Luo H."/>
            <person name="Baker S.E."/>
            <person name="Pisabarro A.G."/>
            <person name="Walton J.D."/>
            <person name="Blanchette R.A."/>
            <person name="Henrissat B."/>
            <person name="Martin F."/>
            <person name="Cullen D."/>
            <person name="Hibbett D.S."/>
            <person name="Grigoriev I.V."/>
        </authorList>
    </citation>
    <scope>NUCLEOTIDE SEQUENCE [LARGE SCALE GENOMIC DNA]</scope>
    <source>
        <strain evidence="3">CBS 339.88</strain>
    </source>
</reference>
<dbReference type="EMBL" id="KL142371">
    <property type="protein sequence ID" value="KDR80897.1"/>
    <property type="molecule type" value="Genomic_DNA"/>
</dbReference>
<organism evidence="2 3">
    <name type="scientific">Galerina marginata (strain CBS 339.88)</name>
    <dbReference type="NCBI Taxonomy" id="685588"/>
    <lineage>
        <taxon>Eukaryota</taxon>
        <taxon>Fungi</taxon>
        <taxon>Dikarya</taxon>
        <taxon>Basidiomycota</taxon>
        <taxon>Agaricomycotina</taxon>
        <taxon>Agaricomycetes</taxon>
        <taxon>Agaricomycetidae</taxon>
        <taxon>Agaricales</taxon>
        <taxon>Agaricineae</taxon>
        <taxon>Strophariaceae</taxon>
        <taxon>Galerina</taxon>
    </lineage>
</organism>
<evidence type="ECO:0000256" key="1">
    <source>
        <dbReference type="SAM" id="MobiDB-lite"/>
    </source>
</evidence>
<protein>
    <submittedName>
        <fullName evidence="2">Uncharacterized protein</fullName>
    </submittedName>
</protein>
<keyword evidence="3" id="KW-1185">Reference proteome</keyword>
<gene>
    <name evidence="2" type="ORF">GALMADRAFT_1113897</name>
</gene>
<evidence type="ECO:0000313" key="3">
    <source>
        <dbReference type="Proteomes" id="UP000027222"/>
    </source>
</evidence>
<name>A0A067TEX4_GALM3</name>
<evidence type="ECO:0000313" key="2">
    <source>
        <dbReference type="EMBL" id="KDR80897.1"/>
    </source>
</evidence>
<proteinExistence type="predicted"/>
<feature type="region of interest" description="Disordered" evidence="1">
    <location>
        <begin position="1"/>
        <end position="24"/>
    </location>
</feature>
<sequence>MSKVHDQAPRDVAPADGTHTEPIKPRDTVLDAFRRWFLCEFSTVKHAWVVVGINTPVWVLDRVLRHARLRGRVCRQSMDLF</sequence>
<dbReference type="HOGENOM" id="CLU_2574053_0_0_1"/>
<dbReference type="AlphaFoldDB" id="A0A067TEX4"/>